<keyword evidence="6 7" id="KW-0472">Membrane</keyword>
<keyword evidence="3" id="KW-0813">Transport</keyword>
<feature type="transmembrane region" description="Helical" evidence="7">
    <location>
        <begin position="66"/>
        <end position="86"/>
    </location>
</feature>
<feature type="transmembrane region" description="Helical" evidence="7">
    <location>
        <begin position="251"/>
        <end position="271"/>
    </location>
</feature>
<dbReference type="PANTHER" id="PTHR23514:SF3">
    <property type="entry name" value="BYPASS OF STOP CODON PROTEIN 6"/>
    <property type="match status" value="1"/>
</dbReference>
<feature type="domain" description="Major facilitator superfamily (MFS) profile" evidence="8">
    <location>
        <begin position="5"/>
        <end position="390"/>
    </location>
</feature>
<evidence type="ECO:0000256" key="4">
    <source>
        <dbReference type="ARBA" id="ARBA00022692"/>
    </source>
</evidence>
<dbReference type="InterPro" id="IPR036259">
    <property type="entry name" value="MFS_trans_sf"/>
</dbReference>
<protein>
    <submittedName>
        <fullName evidence="10">Fucose permease</fullName>
    </submittedName>
</protein>
<reference evidence="9 11" key="1">
    <citation type="submission" date="2016-02" db="EMBL/GenBank/DDBJ databases">
        <authorList>
            <person name="Wen L."/>
            <person name="He K."/>
            <person name="Yang H."/>
        </authorList>
    </citation>
    <scope>NUCLEOTIDE SEQUENCE [LARGE SCALE GENOMIC DNA]</scope>
    <source>
        <strain evidence="9">Trichococcus_R210</strain>
    </source>
</reference>
<evidence type="ECO:0000256" key="6">
    <source>
        <dbReference type="ARBA" id="ARBA00023136"/>
    </source>
</evidence>
<proteinExistence type="inferred from homology"/>
<feature type="transmembrane region" description="Helical" evidence="7">
    <location>
        <begin position="34"/>
        <end position="54"/>
    </location>
</feature>
<dbReference type="Proteomes" id="UP000076878">
    <property type="component" value="Unassembled WGS sequence"/>
</dbReference>
<dbReference type="EMBL" id="FNYT01000037">
    <property type="protein sequence ID" value="SEJ90705.1"/>
    <property type="molecule type" value="Genomic_DNA"/>
</dbReference>
<feature type="transmembrane region" description="Helical" evidence="7">
    <location>
        <begin position="361"/>
        <end position="381"/>
    </location>
</feature>
<evidence type="ECO:0000259" key="8">
    <source>
        <dbReference type="PROSITE" id="PS50850"/>
    </source>
</evidence>
<feature type="transmembrane region" description="Helical" evidence="7">
    <location>
        <begin position="335"/>
        <end position="355"/>
    </location>
</feature>
<dbReference type="PROSITE" id="PS50850">
    <property type="entry name" value="MFS"/>
    <property type="match status" value="1"/>
</dbReference>
<dbReference type="Proteomes" id="UP000199280">
    <property type="component" value="Unassembled WGS sequence"/>
</dbReference>
<organism evidence="9 11">
    <name type="scientific">Trichococcus ilyis</name>
    <dbReference type="NCBI Taxonomy" id="640938"/>
    <lineage>
        <taxon>Bacteria</taxon>
        <taxon>Bacillati</taxon>
        <taxon>Bacillota</taxon>
        <taxon>Bacilli</taxon>
        <taxon>Lactobacillales</taxon>
        <taxon>Carnobacteriaceae</taxon>
        <taxon>Trichococcus</taxon>
    </lineage>
</organism>
<keyword evidence="12" id="KW-1185">Reference proteome</keyword>
<dbReference type="GO" id="GO:0022857">
    <property type="term" value="F:transmembrane transporter activity"/>
    <property type="evidence" value="ECO:0007669"/>
    <property type="project" value="InterPro"/>
</dbReference>
<dbReference type="PANTHER" id="PTHR23514">
    <property type="entry name" value="BYPASS OF STOP CODON PROTEIN 6"/>
    <property type="match status" value="1"/>
</dbReference>
<dbReference type="EMBL" id="FJNB01000021">
    <property type="protein sequence ID" value="CZR06948.1"/>
    <property type="molecule type" value="Genomic_DNA"/>
</dbReference>
<evidence type="ECO:0000256" key="2">
    <source>
        <dbReference type="ARBA" id="ARBA00008335"/>
    </source>
</evidence>
<dbReference type="SUPFAM" id="SSF103473">
    <property type="entry name" value="MFS general substrate transporter"/>
    <property type="match status" value="1"/>
</dbReference>
<evidence type="ECO:0000313" key="12">
    <source>
        <dbReference type="Proteomes" id="UP000199280"/>
    </source>
</evidence>
<evidence type="ECO:0000256" key="3">
    <source>
        <dbReference type="ARBA" id="ARBA00022448"/>
    </source>
</evidence>
<evidence type="ECO:0000313" key="10">
    <source>
        <dbReference type="EMBL" id="SEJ90705.1"/>
    </source>
</evidence>
<comment type="subcellular location">
    <subcellularLocation>
        <location evidence="1">Cell membrane</location>
        <topology evidence="1">Multi-pass membrane protein</topology>
    </subcellularLocation>
</comment>
<dbReference type="Pfam" id="PF07690">
    <property type="entry name" value="MFS_1"/>
    <property type="match status" value="1"/>
</dbReference>
<feature type="transmembrane region" description="Helical" evidence="7">
    <location>
        <begin position="215"/>
        <end position="239"/>
    </location>
</feature>
<evidence type="ECO:0000256" key="5">
    <source>
        <dbReference type="ARBA" id="ARBA00022989"/>
    </source>
</evidence>
<feature type="transmembrane region" description="Helical" evidence="7">
    <location>
        <begin position="128"/>
        <end position="148"/>
    </location>
</feature>
<dbReference type="RefSeq" id="WP_068624060.1">
    <property type="nucleotide sequence ID" value="NZ_FJNB01000021.1"/>
</dbReference>
<evidence type="ECO:0000256" key="1">
    <source>
        <dbReference type="ARBA" id="ARBA00004651"/>
    </source>
</evidence>
<reference evidence="10 12" key="2">
    <citation type="submission" date="2016-10" db="EMBL/GenBank/DDBJ databases">
        <authorList>
            <person name="Varghese N."/>
            <person name="Submissions S."/>
        </authorList>
    </citation>
    <scope>NUCLEOTIDE SEQUENCE [LARGE SCALE GENOMIC DNA]</scope>
    <source>
        <strain evidence="10 12">DSM 22150</strain>
    </source>
</reference>
<keyword evidence="5 7" id="KW-1133">Transmembrane helix</keyword>
<dbReference type="OrthoDB" id="9795150at2"/>
<dbReference type="InterPro" id="IPR051788">
    <property type="entry name" value="MFS_Transporter"/>
</dbReference>
<feature type="transmembrane region" description="Helical" evidence="7">
    <location>
        <begin position="278"/>
        <end position="297"/>
    </location>
</feature>
<evidence type="ECO:0000313" key="11">
    <source>
        <dbReference type="Proteomes" id="UP000076878"/>
    </source>
</evidence>
<sequence length="401" mass="42760">MFSLLLAIIYFAFISLGLPDALLGSAWPTMYGEFGVPVSYAGGISMIIAAGTIVSSLQSDRLTRKFGTGKVTAISVALTATALFGFSMSHSFWMLCLWAIPYGLGAGGVDASLNNYVALHYSSRHMSWLHCMWGVGASLGPYVLAYALSGGNLWNMGYNYIALIQVVLTAVLLFSLPLWKNKNIPLAAEENSAHGTNGKALSLQQVIRIAGAKEILITFFCYSALEQTTALWASSYLVLHRGLATETAAGFASLFFIGITVGRAISGFLTMRFTDSQMIRLGQVLILAGVLALVLPFGETTALLGLVLVGLGCAPIYPCIIHSTPELFGADRSQAIIGVQMAAAYVGTLMMPPLFGLIANYISVALFPVFLGAMLVIMVGMHEALLKKKQASDVVLSVIEE</sequence>
<evidence type="ECO:0000313" key="9">
    <source>
        <dbReference type="EMBL" id="CZR06948.1"/>
    </source>
</evidence>
<dbReference type="STRING" id="640938.TR210_2378"/>
<feature type="transmembrane region" description="Helical" evidence="7">
    <location>
        <begin position="160"/>
        <end position="179"/>
    </location>
</feature>
<gene>
    <name evidence="10" type="ORF">SAMN05216375_1379</name>
    <name evidence="9" type="ORF">TR210_2378</name>
</gene>
<dbReference type="GO" id="GO:0005886">
    <property type="term" value="C:plasma membrane"/>
    <property type="evidence" value="ECO:0007669"/>
    <property type="project" value="UniProtKB-SubCell"/>
</dbReference>
<accession>A0A143Z8N6</accession>
<name>A0A143Z8N6_9LACT</name>
<dbReference type="Gene3D" id="1.20.1250.20">
    <property type="entry name" value="MFS general substrate transporter like domains"/>
    <property type="match status" value="2"/>
</dbReference>
<evidence type="ECO:0000256" key="7">
    <source>
        <dbReference type="SAM" id="Phobius"/>
    </source>
</evidence>
<keyword evidence="4 7" id="KW-0812">Transmembrane</keyword>
<dbReference type="InterPro" id="IPR011701">
    <property type="entry name" value="MFS"/>
</dbReference>
<dbReference type="InterPro" id="IPR020846">
    <property type="entry name" value="MFS_dom"/>
</dbReference>
<feature type="transmembrane region" description="Helical" evidence="7">
    <location>
        <begin position="303"/>
        <end position="323"/>
    </location>
</feature>
<dbReference type="AlphaFoldDB" id="A0A143Z8N6"/>
<feature type="transmembrane region" description="Helical" evidence="7">
    <location>
        <begin position="92"/>
        <end position="116"/>
    </location>
</feature>
<comment type="similarity">
    <text evidence="2">Belongs to the major facilitator superfamily.</text>
</comment>